<organism evidence="2">
    <name type="scientific">marine sediment metagenome</name>
    <dbReference type="NCBI Taxonomy" id="412755"/>
    <lineage>
        <taxon>unclassified sequences</taxon>
        <taxon>metagenomes</taxon>
        <taxon>ecological metagenomes</taxon>
    </lineage>
</organism>
<protein>
    <recommendedName>
        <fullName evidence="1">CMP/dCMP-type deaminase domain-containing protein</fullName>
    </recommendedName>
</protein>
<dbReference type="InterPro" id="IPR002125">
    <property type="entry name" value="CMP_dCMP_dom"/>
</dbReference>
<dbReference type="SUPFAM" id="SSF53927">
    <property type="entry name" value="Cytidine deaminase-like"/>
    <property type="match status" value="1"/>
</dbReference>
<feature type="domain" description="CMP/dCMP-type deaminase" evidence="1">
    <location>
        <begin position="7"/>
        <end position="107"/>
    </location>
</feature>
<proteinExistence type="predicted"/>
<sequence length="220" mass="25911">MNFNEYEIMHLLNKLKEKSNCLDKQVACIITDSLCNILSVGINRVLNCDKDCYNKEKRICVTTHAEIEACNHLTSLDHGFAKTAYLNLFPCVPCQRILKNWVKEIVVFGPKHKEQEFKNIRLERNLYFDLLDKNKQAKQLSVAQGELCELVTAISDYFYRPEKNMNEHDFVDEIIDAELMLDQIKLICWQQNTNFYNILRDIRNKKYMRIQLRLNNGGIQ</sequence>
<dbReference type="EMBL" id="LAZR01000656">
    <property type="protein sequence ID" value="KKN61487.1"/>
    <property type="molecule type" value="Genomic_DNA"/>
</dbReference>
<dbReference type="InterPro" id="IPR016193">
    <property type="entry name" value="Cytidine_deaminase-like"/>
</dbReference>
<dbReference type="Pfam" id="PF00383">
    <property type="entry name" value="dCMP_cyt_deam_1"/>
    <property type="match status" value="1"/>
</dbReference>
<name>A0A0F9SGT9_9ZZZZ</name>
<reference evidence="2" key="1">
    <citation type="journal article" date="2015" name="Nature">
        <title>Complex archaea that bridge the gap between prokaryotes and eukaryotes.</title>
        <authorList>
            <person name="Spang A."/>
            <person name="Saw J.H."/>
            <person name="Jorgensen S.L."/>
            <person name="Zaremba-Niedzwiedzka K."/>
            <person name="Martijn J."/>
            <person name="Lind A.E."/>
            <person name="van Eijk R."/>
            <person name="Schleper C."/>
            <person name="Guy L."/>
            <person name="Ettema T.J."/>
        </authorList>
    </citation>
    <scope>NUCLEOTIDE SEQUENCE</scope>
</reference>
<gene>
    <name evidence="2" type="ORF">LCGC14_0521420</name>
</gene>
<dbReference type="GO" id="GO:0003824">
    <property type="term" value="F:catalytic activity"/>
    <property type="evidence" value="ECO:0007669"/>
    <property type="project" value="InterPro"/>
</dbReference>
<evidence type="ECO:0000259" key="1">
    <source>
        <dbReference type="Pfam" id="PF00383"/>
    </source>
</evidence>
<comment type="caution">
    <text evidence="2">The sequence shown here is derived from an EMBL/GenBank/DDBJ whole genome shotgun (WGS) entry which is preliminary data.</text>
</comment>
<accession>A0A0F9SGT9</accession>
<evidence type="ECO:0000313" key="2">
    <source>
        <dbReference type="EMBL" id="KKN61487.1"/>
    </source>
</evidence>
<dbReference type="AlphaFoldDB" id="A0A0F9SGT9"/>
<dbReference type="Gene3D" id="3.40.140.10">
    <property type="entry name" value="Cytidine Deaminase, domain 2"/>
    <property type="match status" value="1"/>
</dbReference>